<protein>
    <recommendedName>
        <fullName evidence="2">Factor of DNA methylation 1-5/IDN2 domain-containing protein</fullName>
    </recommendedName>
</protein>
<gene>
    <name evidence="3" type="ORF">IFM89_012216</name>
</gene>
<organism evidence="3 4">
    <name type="scientific">Coptis chinensis</name>
    <dbReference type="NCBI Taxonomy" id="261450"/>
    <lineage>
        <taxon>Eukaryota</taxon>
        <taxon>Viridiplantae</taxon>
        <taxon>Streptophyta</taxon>
        <taxon>Embryophyta</taxon>
        <taxon>Tracheophyta</taxon>
        <taxon>Spermatophyta</taxon>
        <taxon>Magnoliopsida</taxon>
        <taxon>Ranunculales</taxon>
        <taxon>Ranunculaceae</taxon>
        <taxon>Coptidoideae</taxon>
        <taxon>Coptis</taxon>
    </lineage>
</organism>
<evidence type="ECO:0000313" key="4">
    <source>
        <dbReference type="Proteomes" id="UP000631114"/>
    </source>
</evidence>
<evidence type="ECO:0000259" key="2">
    <source>
        <dbReference type="Pfam" id="PF03469"/>
    </source>
</evidence>
<dbReference type="GO" id="GO:0080188">
    <property type="term" value="P:gene silencing by siRNA-directed DNA methylation"/>
    <property type="evidence" value="ECO:0007669"/>
    <property type="project" value="InterPro"/>
</dbReference>
<dbReference type="OrthoDB" id="1892195at2759"/>
<dbReference type="Pfam" id="PF03469">
    <property type="entry name" value="XH"/>
    <property type="match status" value="1"/>
</dbReference>
<dbReference type="InterPro" id="IPR045177">
    <property type="entry name" value="FDM1-5/IDN2"/>
</dbReference>
<comment type="caution">
    <text evidence="3">The sequence shown here is derived from an EMBL/GenBank/DDBJ whole genome shotgun (WGS) entry which is preliminary data.</text>
</comment>
<feature type="coiled-coil region" evidence="1">
    <location>
        <begin position="177"/>
        <end position="204"/>
    </location>
</feature>
<evidence type="ECO:0000313" key="3">
    <source>
        <dbReference type="EMBL" id="KAF9596485.1"/>
    </source>
</evidence>
<keyword evidence="1" id="KW-0175">Coiled coil</keyword>
<dbReference type="Proteomes" id="UP000631114">
    <property type="component" value="Unassembled WGS sequence"/>
</dbReference>
<keyword evidence="4" id="KW-1185">Reference proteome</keyword>
<name>A0A835LIW4_9MAGN</name>
<feature type="coiled-coil region" evidence="1">
    <location>
        <begin position="8"/>
        <end position="42"/>
    </location>
</feature>
<accession>A0A835LIW4</accession>
<proteinExistence type="predicted"/>
<dbReference type="InterPro" id="IPR005379">
    <property type="entry name" value="FDM1-5/IDN2_XH"/>
</dbReference>
<feature type="domain" description="Factor of DNA methylation 1-5/IDN2" evidence="2">
    <location>
        <begin position="210"/>
        <end position="334"/>
    </location>
</feature>
<dbReference type="PANTHER" id="PTHR21596:SF65">
    <property type="entry name" value="PROTEIN INVOLVED IN DE NOVO 2-RELATED"/>
    <property type="match status" value="1"/>
</dbReference>
<dbReference type="AlphaFoldDB" id="A0A835LIW4"/>
<reference evidence="3 4" key="1">
    <citation type="submission" date="2020-10" db="EMBL/GenBank/DDBJ databases">
        <title>The Coptis chinensis genome and diversification of protoberbering-type alkaloids.</title>
        <authorList>
            <person name="Wang B."/>
            <person name="Shu S."/>
            <person name="Song C."/>
            <person name="Liu Y."/>
        </authorList>
    </citation>
    <scope>NUCLEOTIDE SEQUENCE [LARGE SCALE GENOMIC DNA]</scope>
    <source>
        <strain evidence="3">HL-2020</strain>
        <tissue evidence="3">Leaf</tissue>
    </source>
</reference>
<evidence type="ECO:0000256" key="1">
    <source>
        <dbReference type="SAM" id="Coils"/>
    </source>
</evidence>
<dbReference type="PANTHER" id="PTHR21596">
    <property type="entry name" value="RIBONUCLEASE P SUBUNIT P38"/>
    <property type="match status" value="1"/>
</dbReference>
<dbReference type="EMBL" id="JADFTS010000007">
    <property type="protein sequence ID" value="KAF9596485.1"/>
    <property type="molecule type" value="Genomic_DNA"/>
</dbReference>
<sequence length="336" mass="40195">MEPMEKRLEEMKHKFEENSLNLQSLLEEKEKLTLACNEEMRKMHLMAKDHIQKNFHELEKCMLNLESYKKEIMLEKCESQSGGKRRKVLDDRNENNDLLQMPTMEQARTNEHVMKLLEVQVWEKEILHKRIILLEKNLDEKKVLELDMNKRMMEMTEMSKEKESDMEDLDSLNRMLIVKERRSNDELQEARKELMDALNDTSRQAFFGVKRMGELDIKPFQDACQRKYCSEEADVKAYEFWSLWNDYLKNPEWHPFKRASGMDIVDDKESNLKDLKNELGSKVYNAVATALLEMNEYNPSGRYAIPELWNFEEGRRATLKEGIKFISNKWKKQRHN</sequence>